<dbReference type="GO" id="GO:0043856">
    <property type="term" value="F:anti-sigma factor antagonist activity"/>
    <property type="evidence" value="ECO:0007669"/>
    <property type="project" value="TreeGrafter"/>
</dbReference>
<dbReference type="SUPFAM" id="SSF52091">
    <property type="entry name" value="SpoIIaa-like"/>
    <property type="match status" value="1"/>
</dbReference>
<protein>
    <submittedName>
        <fullName evidence="2">Anti-sigma factor antagonist</fullName>
    </submittedName>
</protein>
<dbReference type="EMBL" id="CP033614">
    <property type="protein sequence ID" value="AYV57589.1"/>
    <property type="molecule type" value="Genomic_DNA"/>
</dbReference>
<proteinExistence type="predicted"/>
<gene>
    <name evidence="3" type="ORF">CH378_03105</name>
    <name evidence="2" type="ORF">EFP84_15235</name>
</gene>
<evidence type="ECO:0000259" key="1">
    <source>
        <dbReference type="PROSITE" id="PS50801"/>
    </source>
</evidence>
<dbReference type="RefSeq" id="WP_010575732.1">
    <property type="nucleotide sequence ID" value="NZ_CP033614.1"/>
</dbReference>
<dbReference type="PANTHER" id="PTHR33495">
    <property type="entry name" value="ANTI-SIGMA FACTOR ANTAGONIST TM_1081-RELATED-RELATED"/>
    <property type="match status" value="1"/>
</dbReference>
<accession>A0A2M9XM07</accession>
<evidence type="ECO:0000313" key="4">
    <source>
        <dbReference type="Proteomes" id="UP000231919"/>
    </source>
</evidence>
<evidence type="ECO:0000313" key="2">
    <source>
        <dbReference type="EMBL" id="AYV57589.1"/>
    </source>
</evidence>
<dbReference type="Proteomes" id="UP000231919">
    <property type="component" value="Unassembled WGS sequence"/>
</dbReference>
<sequence length="95" mass="10766">MVFNEKVTISLKLNDLTMEYEDLRNYLNSHLEKNPTCIVLDFSQIEVISSVALGILVGFTNRVRGLGIEVETQNVSPRLKQILRLVSLDRVFGSL</sequence>
<dbReference type="PROSITE" id="PS50801">
    <property type="entry name" value="STAS"/>
    <property type="match status" value="1"/>
</dbReference>
<dbReference type="InterPro" id="IPR036513">
    <property type="entry name" value="STAS_dom_sf"/>
</dbReference>
<feature type="domain" description="STAS" evidence="1">
    <location>
        <begin position="21"/>
        <end position="95"/>
    </location>
</feature>
<dbReference type="Gene3D" id="3.30.750.24">
    <property type="entry name" value="STAS domain"/>
    <property type="match status" value="1"/>
</dbReference>
<dbReference type="Proteomes" id="UP000276407">
    <property type="component" value="Chromosome 1"/>
</dbReference>
<organism evidence="2 5">
    <name type="scientific">Leptospira kmetyi</name>
    <dbReference type="NCBI Taxonomy" id="408139"/>
    <lineage>
        <taxon>Bacteria</taxon>
        <taxon>Pseudomonadati</taxon>
        <taxon>Spirochaetota</taxon>
        <taxon>Spirochaetia</taxon>
        <taxon>Leptospirales</taxon>
        <taxon>Leptospiraceae</taxon>
        <taxon>Leptospira</taxon>
    </lineage>
</organism>
<dbReference type="InterPro" id="IPR002645">
    <property type="entry name" value="STAS_dom"/>
</dbReference>
<reference evidence="3 4" key="1">
    <citation type="submission" date="2017-07" db="EMBL/GenBank/DDBJ databases">
        <title>Leptospira spp. isolated from tropical soils.</title>
        <authorList>
            <person name="Thibeaux R."/>
            <person name="Iraola G."/>
            <person name="Ferres I."/>
            <person name="Bierque E."/>
            <person name="Girault D."/>
            <person name="Soupe-Gilbert M.-E."/>
            <person name="Picardeau M."/>
            <person name="Goarant C."/>
        </authorList>
    </citation>
    <scope>NUCLEOTIDE SEQUENCE [LARGE SCALE GENOMIC DNA]</scope>
    <source>
        <strain evidence="3 4">JW2-C-B1</strain>
    </source>
</reference>
<reference evidence="2 5" key="2">
    <citation type="submission" date="2018-11" db="EMBL/GenBank/DDBJ databases">
        <title>Complete genome sequence of Leptospira kmetyi isolate LS 001/16 from soil sample associated with a leptospirosis patient in Kelantan.</title>
        <authorList>
            <person name="Muhammad Yusoff F."/>
            <person name="Muhammad Yusoff S."/>
            <person name="Ahmad M.N."/>
            <person name="Yusof N.Y."/>
            <person name="Aziah I."/>
        </authorList>
    </citation>
    <scope>NUCLEOTIDE SEQUENCE [LARGE SCALE GENOMIC DNA]</scope>
    <source>
        <strain evidence="2 5">LS 001/16</strain>
    </source>
</reference>
<dbReference type="Pfam" id="PF01740">
    <property type="entry name" value="STAS"/>
    <property type="match status" value="1"/>
</dbReference>
<dbReference type="PANTHER" id="PTHR33495:SF2">
    <property type="entry name" value="ANTI-SIGMA FACTOR ANTAGONIST TM_1081-RELATED"/>
    <property type="match status" value="1"/>
</dbReference>
<dbReference type="OrthoDB" id="331214at2"/>
<name>A0A2M9XM07_9LEPT</name>
<evidence type="ECO:0000313" key="3">
    <source>
        <dbReference type="EMBL" id="PJZ31202.1"/>
    </source>
</evidence>
<dbReference type="KEGG" id="lkm:EFP84_15235"/>
<dbReference type="CDD" id="cd07043">
    <property type="entry name" value="STAS_anti-anti-sigma_factors"/>
    <property type="match status" value="1"/>
</dbReference>
<evidence type="ECO:0000313" key="5">
    <source>
        <dbReference type="Proteomes" id="UP000276407"/>
    </source>
</evidence>
<keyword evidence="4" id="KW-1185">Reference proteome</keyword>
<dbReference type="AlphaFoldDB" id="A0A2M9XM07"/>
<dbReference type="EMBL" id="NPDP01000004">
    <property type="protein sequence ID" value="PJZ31202.1"/>
    <property type="molecule type" value="Genomic_DNA"/>
</dbReference>